<evidence type="ECO:0000313" key="3">
    <source>
        <dbReference type="Proteomes" id="UP000265703"/>
    </source>
</evidence>
<sequence length="148" mass="17980">MVKTNFNKETDNLIIKLVKKWEHHPKHYAKIHEVIPEYTSKQIRQRWKDKLNPKLCHDCLNEAEKKFVIRWVNNRKTPEIRWSELVSALQNKFGRLHSENKPKNFWYSEYRKSRSKNNVITQNDDKNEDISPLDILVQEAIKFNFFNE</sequence>
<dbReference type="InterPro" id="IPR017930">
    <property type="entry name" value="Myb_dom"/>
</dbReference>
<dbReference type="PROSITE" id="PS51294">
    <property type="entry name" value="HTH_MYB"/>
    <property type="match status" value="1"/>
</dbReference>
<evidence type="ECO:0000313" key="2">
    <source>
        <dbReference type="EMBL" id="RIA81947.1"/>
    </source>
</evidence>
<name>A0A397SD61_9GLOM</name>
<dbReference type="Gene3D" id="1.10.10.60">
    <property type="entry name" value="Homeodomain-like"/>
    <property type="match status" value="1"/>
</dbReference>
<dbReference type="AlphaFoldDB" id="A0A397SD61"/>
<dbReference type="OrthoDB" id="2143914at2759"/>
<comment type="caution">
    <text evidence="2">The sequence shown here is derived from an EMBL/GenBank/DDBJ whole genome shotgun (WGS) entry which is preliminary data.</text>
</comment>
<dbReference type="Proteomes" id="UP000265703">
    <property type="component" value="Unassembled WGS sequence"/>
</dbReference>
<organism evidence="2 3">
    <name type="scientific">Glomus cerebriforme</name>
    <dbReference type="NCBI Taxonomy" id="658196"/>
    <lineage>
        <taxon>Eukaryota</taxon>
        <taxon>Fungi</taxon>
        <taxon>Fungi incertae sedis</taxon>
        <taxon>Mucoromycota</taxon>
        <taxon>Glomeromycotina</taxon>
        <taxon>Glomeromycetes</taxon>
        <taxon>Glomerales</taxon>
        <taxon>Glomeraceae</taxon>
        <taxon>Glomus</taxon>
    </lineage>
</organism>
<dbReference type="SUPFAM" id="SSF46689">
    <property type="entry name" value="Homeodomain-like"/>
    <property type="match status" value="1"/>
</dbReference>
<feature type="domain" description="HTH myb-type" evidence="1">
    <location>
        <begin position="1"/>
        <end position="55"/>
    </location>
</feature>
<evidence type="ECO:0000259" key="1">
    <source>
        <dbReference type="PROSITE" id="PS51294"/>
    </source>
</evidence>
<keyword evidence="3" id="KW-1185">Reference proteome</keyword>
<dbReference type="EMBL" id="QKYT01000724">
    <property type="protein sequence ID" value="RIA81947.1"/>
    <property type="molecule type" value="Genomic_DNA"/>
</dbReference>
<proteinExistence type="predicted"/>
<accession>A0A397SD61</accession>
<reference evidence="2 3" key="1">
    <citation type="submission" date="2018-06" db="EMBL/GenBank/DDBJ databases">
        <title>Comparative genomics reveals the genomic features of Rhizophagus irregularis, R. cerebriforme, R. diaphanum and Gigaspora rosea, and their symbiotic lifestyle signature.</title>
        <authorList>
            <person name="Morin E."/>
            <person name="San Clemente H."/>
            <person name="Chen E.C.H."/>
            <person name="De La Providencia I."/>
            <person name="Hainaut M."/>
            <person name="Kuo A."/>
            <person name="Kohler A."/>
            <person name="Murat C."/>
            <person name="Tang N."/>
            <person name="Roy S."/>
            <person name="Loubradou J."/>
            <person name="Henrissat B."/>
            <person name="Grigoriev I.V."/>
            <person name="Corradi N."/>
            <person name="Roux C."/>
            <person name="Martin F.M."/>
        </authorList>
    </citation>
    <scope>NUCLEOTIDE SEQUENCE [LARGE SCALE GENOMIC DNA]</scope>
    <source>
        <strain evidence="2 3">DAOM 227022</strain>
    </source>
</reference>
<dbReference type="InterPro" id="IPR009057">
    <property type="entry name" value="Homeodomain-like_sf"/>
</dbReference>
<protein>
    <recommendedName>
        <fullName evidence="1">HTH myb-type domain-containing protein</fullName>
    </recommendedName>
</protein>
<gene>
    <name evidence="2" type="ORF">C1645_836146</name>
</gene>